<evidence type="ECO:0000259" key="2">
    <source>
        <dbReference type="Pfam" id="PF22685"/>
    </source>
</evidence>
<gene>
    <name evidence="3" type="ORF">CHUV0807_2455</name>
</gene>
<proteinExistence type="predicted"/>
<dbReference type="RefSeq" id="WP_079542255.1">
    <property type="nucleotide sequence ID" value="NZ_FKLO01000082.1"/>
</dbReference>
<dbReference type="EMBL" id="FKLO01000082">
    <property type="protein sequence ID" value="SAM72332.1"/>
    <property type="molecule type" value="Genomic_DNA"/>
</dbReference>
<dbReference type="GO" id="GO:0000166">
    <property type="term" value="F:nucleotide binding"/>
    <property type="evidence" value="ECO:0007669"/>
    <property type="project" value="InterPro"/>
</dbReference>
<dbReference type="Proteomes" id="UP000190837">
    <property type="component" value="Unassembled WGS sequence"/>
</dbReference>
<dbReference type="InterPro" id="IPR055080">
    <property type="entry name" value="Gal80p-like_C"/>
</dbReference>
<dbReference type="AlphaFoldDB" id="A0A1C3H775"/>
<dbReference type="InterPro" id="IPR036291">
    <property type="entry name" value="NAD(P)-bd_dom_sf"/>
</dbReference>
<dbReference type="Gene3D" id="3.40.50.720">
    <property type="entry name" value="NAD(P)-binding Rossmann-like Domain"/>
    <property type="match status" value="1"/>
</dbReference>
<accession>A0A1C3H775</accession>
<dbReference type="SUPFAM" id="SSF51735">
    <property type="entry name" value="NAD(P)-binding Rossmann-fold domains"/>
    <property type="match status" value="1"/>
</dbReference>
<feature type="domain" description="Gfo/Idh/MocA-like oxidoreductase N-terminal" evidence="1">
    <location>
        <begin position="9"/>
        <end position="132"/>
    </location>
</feature>
<evidence type="ECO:0000313" key="3">
    <source>
        <dbReference type="EMBL" id="SAM72332.1"/>
    </source>
</evidence>
<organism evidence="3 4">
    <name type="scientific">Cardiobacterium hominis</name>
    <dbReference type="NCBI Taxonomy" id="2718"/>
    <lineage>
        <taxon>Bacteria</taxon>
        <taxon>Pseudomonadati</taxon>
        <taxon>Pseudomonadota</taxon>
        <taxon>Gammaproteobacteria</taxon>
        <taxon>Cardiobacteriales</taxon>
        <taxon>Cardiobacteriaceae</taxon>
        <taxon>Cardiobacterium</taxon>
    </lineage>
</organism>
<name>A0A1C3H775_9GAMM</name>
<evidence type="ECO:0000313" key="4">
    <source>
        <dbReference type="Proteomes" id="UP000190837"/>
    </source>
</evidence>
<dbReference type="PANTHER" id="PTHR43708">
    <property type="entry name" value="CONSERVED EXPRESSED OXIDOREDUCTASE (EUROFUNG)"/>
    <property type="match status" value="1"/>
</dbReference>
<protein>
    <submittedName>
        <fullName evidence="3">Putative oxidoreductase</fullName>
    </submittedName>
</protein>
<dbReference type="Pfam" id="PF01408">
    <property type="entry name" value="GFO_IDH_MocA"/>
    <property type="match status" value="1"/>
</dbReference>
<dbReference type="PANTHER" id="PTHR43708:SF1">
    <property type="entry name" value="GALACTOSE_LACTOSE METABOLISM REGULATORY PROTEIN GAL80"/>
    <property type="match status" value="1"/>
</dbReference>
<evidence type="ECO:0000259" key="1">
    <source>
        <dbReference type="Pfam" id="PF01408"/>
    </source>
</evidence>
<dbReference type="Pfam" id="PF22685">
    <property type="entry name" value="Gal80p_C-like"/>
    <property type="match status" value="1"/>
</dbReference>
<dbReference type="Gene3D" id="3.30.360.10">
    <property type="entry name" value="Dihydrodipicolinate Reductase, domain 2"/>
    <property type="match status" value="1"/>
</dbReference>
<feature type="domain" description="Gal80p-like C-terminal" evidence="2">
    <location>
        <begin position="139"/>
        <end position="259"/>
    </location>
</feature>
<dbReference type="InterPro" id="IPR051317">
    <property type="entry name" value="Gfo/Idh/MocA_oxidoreduct"/>
</dbReference>
<dbReference type="SUPFAM" id="SSF55347">
    <property type="entry name" value="Glyceraldehyde-3-phosphate dehydrogenase-like, C-terminal domain"/>
    <property type="match status" value="1"/>
</dbReference>
<sequence length="347" mass="37766">MTQTTPNKIHVGIIGLSADGGWAAMAHYPALQKLPDHFAIQGLTASSMATAQKAAEKYGVPYYSDDAAALAARDDIDLLVVAVKLPQHHALIEQIAPFGKAIYCEWPLGTHPGETRILQEIAAHYHCRTFIGLQALHSPYIQKLRQIINDPASGRLISCVISGSNPAAGRIVDPRYLYAQQLESGVNTLTIPFAHSLVALQSIFGALHDMHALTACQYPEVIRKDNGETLPRSTIDHVFFQGRTQDGGLLNIAYRGGGSGLRMEIECEHLQLVVTANSGHLQYEPLTIEILRDGQRETLAPEANAVDILANTYRAVYEDLRHGTHTVPNFAHAVAHQQLLADLAAGK</sequence>
<dbReference type="InterPro" id="IPR000683">
    <property type="entry name" value="Gfo/Idh/MocA-like_OxRdtase_N"/>
</dbReference>
<reference evidence="4" key="1">
    <citation type="submission" date="2016-04" db="EMBL/GenBank/DDBJ databases">
        <authorList>
            <person name="Tagini F."/>
        </authorList>
    </citation>
    <scope>NUCLEOTIDE SEQUENCE [LARGE SCALE GENOMIC DNA]</scope>
    <source>
        <strain evidence="4">CHUV0807</strain>
    </source>
</reference>